<dbReference type="PROSITE" id="PS51034">
    <property type="entry name" value="ZP_2"/>
    <property type="match status" value="1"/>
</dbReference>
<dbReference type="Gene3D" id="2.60.40.3210">
    <property type="entry name" value="Zona pellucida, ZP-N domain"/>
    <property type="match status" value="1"/>
</dbReference>
<evidence type="ECO:0000259" key="11">
    <source>
        <dbReference type="PROSITE" id="PS51034"/>
    </source>
</evidence>
<comment type="function">
    <text evidence="5">Component of the zona pellucida, an extracellular matrix surrounding oocytes which mediates sperm binding, induction of the acrosome reaction and prevents post-fertilization polyspermy. The zona pellucida is composed of 3 to 4 glycoproteins, ZP1, ZP2, ZP3, and ZP4. ZP4 may act as a sperm receptor.</text>
</comment>
<accession>A0AAQ4Q831</accession>
<dbReference type="PROSITE" id="PS00025">
    <property type="entry name" value="P_TREFOIL_1"/>
    <property type="match status" value="1"/>
</dbReference>
<dbReference type="Pfam" id="PF23344">
    <property type="entry name" value="ZP-N"/>
    <property type="match status" value="1"/>
</dbReference>
<dbReference type="CDD" id="cd00111">
    <property type="entry name" value="Trefoil"/>
    <property type="match status" value="1"/>
</dbReference>
<evidence type="ECO:0000256" key="7">
    <source>
        <dbReference type="ARBA" id="ARBA00042273"/>
    </source>
</evidence>
<evidence type="ECO:0000313" key="13">
    <source>
        <dbReference type="Ensembl" id="ENSGACP00000046463.1"/>
    </source>
</evidence>
<dbReference type="SUPFAM" id="SSF57492">
    <property type="entry name" value="Trefoil"/>
    <property type="match status" value="1"/>
</dbReference>
<dbReference type="Proteomes" id="UP000007635">
    <property type="component" value="Chromosome Y"/>
</dbReference>
<dbReference type="SMART" id="SM00018">
    <property type="entry name" value="PD"/>
    <property type="match status" value="1"/>
</dbReference>
<comment type="caution">
    <text evidence="9">Lacks conserved residue(s) required for the propagation of feature annotation.</text>
</comment>
<dbReference type="AlphaFoldDB" id="A0AAQ4Q831"/>
<dbReference type="InterPro" id="IPR055356">
    <property type="entry name" value="ZP-N"/>
</dbReference>
<dbReference type="PANTHER" id="PTHR23343:SF31">
    <property type="entry name" value="ZONA PELLUCIDA SPERM-BINDING PROTEIN 4"/>
    <property type="match status" value="1"/>
</dbReference>
<dbReference type="SMART" id="SM00241">
    <property type="entry name" value="ZP"/>
    <property type="match status" value="1"/>
</dbReference>
<reference evidence="13" key="3">
    <citation type="submission" date="2025-09" db="UniProtKB">
        <authorList>
            <consortium name="Ensembl"/>
        </authorList>
    </citation>
    <scope>IDENTIFICATION</scope>
</reference>
<dbReference type="PANTHER" id="PTHR23343">
    <property type="entry name" value="ZONA PELLUCIDA SPERM-BINDING PROTEIN"/>
    <property type="match status" value="1"/>
</dbReference>
<protein>
    <recommendedName>
        <fullName evidence="6">Zona pellucida sperm-binding protein 4</fullName>
    </recommendedName>
    <alternativeName>
        <fullName evidence="8">Zona pellucida glycoprotein 4</fullName>
    </alternativeName>
    <alternativeName>
        <fullName evidence="7">Zona pellucida protein B</fullName>
    </alternativeName>
</protein>
<feature type="domain" description="P-type" evidence="12">
    <location>
        <begin position="64"/>
        <end position="103"/>
    </location>
</feature>
<dbReference type="Ensembl" id="ENSGACT00000037687.1">
    <property type="protein sequence ID" value="ENSGACP00000046463.1"/>
    <property type="gene ID" value="ENSGACG00000032882.1"/>
</dbReference>
<dbReference type="GeneTree" id="ENSGT00940000163253"/>
<name>A0AAQ4Q831_GASAC</name>
<keyword evidence="2 9" id="KW-1015">Disulfide bond</keyword>
<dbReference type="Gene3D" id="4.10.110.10">
    <property type="entry name" value="Spasmolytic Protein, domain 1"/>
    <property type="match status" value="1"/>
</dbReference>
<dbReference type="PROSITE" id="PS51448">
    <property type="entry name" value="P_TREFOIL_2"/>
    <property type="match status" value="1"/>
</dbReference>
<dbReference type="Pfam" id="PF00088">
    <property type="entry name" value="Trefoil"/>
    <property type="match status" value="1"/>
</dbReference>
<feature type="compositionally biased region" description="Low complexity" evidence="10">
    <location>
        <begin position="1"/>
        <end position="57"/>
    </location>
</feature>
<evidence type="ECO:0000313" key="14">
    <source>
        <dbReference type="Proteomes" id="UP000007635"/>
    </source>
</evidence>
<dbReference type="GO" id="GO:0035805">
    <property type="term" value="C:egg coat"/>
    <property type="evidence" value="ECO:0007669"/>
    <property type="project" value="TreeGrafter"/>
</dbReference>
<evidence type="ECO:0000259" key="12">
    <source>
        <dbReference type="PROSITE" id="PS51448"/>
    </source>
</evidence>
<feature type="region of interest" description="Disordered" evidence="10">
    <location>
        <begin position="1"/>
        <end position="59"/>
    </location>
</feature>
<reference evidence="13 14" key="1">
    <citation type="journal article" date="2021" name="G3 (Bethesda)">
        <title>Improved contiguity of the threespine stickleback genome using long-read sequencing.</title>
        <authorList>
            <person name="Nath S."/>
            <person name="Shaw D.E."/>
            <person name="White M.A."/>
        </authorList>
    </citation>
    <scope>NUCLEOTIDE SEQUENCE [LARGE SCALE GENOMIC DNA]</scope>
    <source>
        <strain evidence="13 14">Lake Benthic</strain>
    </source>
</reference>
<feature type="domain" description="ZP" evidence="11">
    <location>
        <begin position="108"/>
        <end position="336"/>
    </location>
</feature>
<dbReference type="GO" id="GO:0007339">
    <property type="term" value="P:binding of sperm to zona pellucida"/>
    <property type="evidence" value="ECO:0007669"/>
    <property type="project" value="TreeGrafter"/>
</dbReference>
<evidence type="ECO:0000256" key="1">
    <source>
        <dbReference type="ARBA" id="ARBA00010863"/>
    </source>
</evidence>
<organism evidence="13 14">
    <name type="scientific">Gasterosteus aculeatus aculeatus</name>
    <name type="common">three-spined stickleback</name>
    <dbReference type="NCBI Taxonomy" id="481459"/>
    <lineage>
        <taxon>Eukaryota</taxon>
        <taxon>Metazoa</taxon>
        <taxon>Chordata</taxon>
        <taxon>Craniata</taxon>
        <taxon>Vertebrata</taxon>
        <taxon>Euteleostomi</taxon>
        <taxon>Actinopterygii</taxon>
        <taxon>Neopterygii</taxon>
        <taxon>Teleostei</taxon>
        <taxon>Neoteleostei</taxon>
        <taxon>Acanthomorphata</taxon>
        <taxon>Eupercaria</taxon>
        <taxon>Perciformes</taxon>
        <taxon>Cottioidei</taxon>
        <taxon>Gasterosteales</taxon>
        <taxon>Gasterosteidae</taxon>
        <taxon>Gasterosteus</taxon>
    </lineage>
</organism>
<dbReference type="InterPro" id="IPR017957">
    <property type="entry name" value="P_trefoil_CS"/>
</dbReference>
<keyword evidence="3" id="KW-0675">Receptor</keyword>
<evidence type="ECO:0000256" key="8">
    <source>
        <dbReference type="ARBA" id="ARBA00042573"/>
    </source>
</evidence>
<sequence>MANTNPQTPLQPKQPKQPQQQWQIPNPQTPQQPKQPQQPWQIPNSQTLQQPQQPQQPSYIENHDKLHGVVDTARIPCGPPDITSLDCQAINCCYQGRMCYYSKAVTLQCTKDAQIIIVVSKVATIPFMDLDSIHFNGDEPNCSAVDTTSHFAVYQFPPTGCGTVLKAEPGVLIYENRMFSLYDVSAGPYGMITRDSRYELIVQCKYIGSTVFAVTIEVGPLPAPSSVAAPGPLRVELRLGNGQSVTKGCREAEDVAFNSFYADADYPITKVLRDPVYERVSSTPYTTLVFTPSMCSDCNCPFPCIVHRERHCCFEQGRPQSSHRGACHHQPRMSIC</sequence>
<keyword evidence="14" id="KW-1185">Reference proteome</keyword>
<evidence type="ECO:0000256" key="5">
    <source>
        <dbReference type="ARBA" id="ARBA00037545"/>
    </source>
</evidence>
<dbReference type="InterPro" id="IPR000519">
    <property type="entry name" value="P_trefoil_dom"/>
</dbReference>
<feature type="disulfide bond" evidence="9">
    <location>
        <begin position="77"/>
        <end position="92"/>
    </location>
</feature>
<dbReference type="InterPro" id="IPR044913">
    <property type="entry name" value="P_trefoil_dom_sf"/>
</dbReference>
<evidence type="ECO:0000256" key="2">
    <source>
        <dbReference type="ARBA" id="ARBA00023157"/>
    </source>
</evidence>
<dbReference type="GO" id="GO:0032190">
    <property type="term" value="F:acrosin binding"/>
    <property type="evidence" value="ECO:0007669"/>
    <property type="project" value="TreeGrafter"/>
</dbReference>
<dbReference type="InterPro" id="IPR001507">
    <property type="entry name" value="ZP_dom"/>
</dbReference>
<evidence type="ECO:0000256" key="3">
    <source>
        <dbReference type="ARBA" id="ARBA00023170"/>
    </source>
</evidence>
<keyword evidence="4" id="KW-0325">Glycoprotein</keyword>
<evidence type="ECO:0000256" key="6">
    <source>
        <dbReference type="ARBA" id="ARBA00040238"/>
    </source>
</evidence>
<proteinExistence type="inferred from homology"/>
<dbReference type="GO" id="GO:0035804">
    <property type="term" value="F:structural constituent of egg coat"/>
    <property type="evidence" value="ECO:0007669"/>
    <property type="project" value="TreeGrafter"/>
</dbReference>
<evidence type="ECO:0000256" key="4">
    <source>
        <dbReference type="ARBA" id="ARBA00023180"/>
    </source>
</evidence>
<dbReference type="GO" id="GO:0060468">
    <property type="term" value="P:prevention of polyspermy"/>
    <property type="evidence" value="ECO:0007669"/>
    <property type="project" value="TreeGrafter"/>
</dbReference>
<dbReference type="SUPFAM" id="SSF81995">
    <property type="entry name" value="beta-sandwich domain of Sec23/24"/>
    <property type="match status" value="1"/>
</dbReference>
<dbReference type="InterPro" id="IPR051148">
    <property type="entry name" value="Zona_Pellucida_Domain_gp"/>
</dbReference>
<evidence type="ECO:0000256" key="10">
    <source>
        <dbReference type="SAM" id="MobiDB-lite"/>
    </source>
</evidence>
<comment type="similarity">
    <text evidence="1">Belongs to the ZP domain family. ZPB subfamily.</text>
</comment>
<evidence type="ECO:0000256" key="9">
    <source>
        <dbReference type="PROSITE-ProRule" id="PRU00779"/>
    </source>
</evidence>
<reference evidence="13" key="2">
    <citation type="submission" date="2025-08" db="UniProtKB">
        <authorList>
            <consortium name="Ensembl"/>
        </authorList>
    </citation>
    <scope>IDENTIFICATION</scope>
</reference>